<dbReference type="EMBL" id="JAZHXJ010000979">
    <property type="protein sequence ID" value="KAL1847393.1"/>
    <property type="molecule type" value="Genomic_DNA"/>
</dbReference>
<dbReference type="PANTHER" id="PTHR28620">
    <property type="entry name" value="CENTROMERE PROTEIN V"/>
    <property type="match status" value="1"/>
</dbReference>
<proteinExistence type="inferred from homology"/>
<evidence type="ECO:0000256" key="2">
    <source>
        <dbReference type="ARBA" id="ARBA00022723"/>
    </source>
</evidence>
<dbReference type="SUPFAM" id="SSF51316">
    <property type="entry name" value="Mss4-like"/>
    <property type="match status" value="1"/>
</dbReference>
<organism evidence="5 6">
    <name type="scientific">Phialemonium thermophilum</name>
    <dbReference type="NCBI Taxonomy" id="223376"/>
    <lineage>
        <taxon>Eukaryota</taxon>
        <taxon>Fungi</taxon>
        <taxon>Dikarya</taxon>
        <taxon>Ascomycota</taxon>
        <taxon>Pezizomycotina</taxon>
        <taxon>Sordariomycetes</taxon>
        <taxon>Sordariomycetidae</taxon>
        <taxon>Cephalothecales</taxon>
        <taxon>Cephalothecaceae</taxon>
        <taxon>Phialemonium</taxon>
    </lineage>
</organism>
<name>A0ABR3VX32_9PEZI</name>
<comment type="caution">
    <text evidence="5">The sequence shown here is derived from an EMBL/GenBank/DDBJ whole genome shotgun (WGS) entry which is preliminary data.</text>
</comment>
<dbReference type="PROSITE" id="PS51891">
    <property type="entry name" value="CENP_V_GFA"/>
    <property type="match status" value="1"/>
</dbReference>
<dbReference type="InterPro" id="IPR052355">
    <property type="entry name" value="CENP-V-like"/>
</dbReference>
<keyword evidence="2" id="KW-0479">Metal-binding</keyword>
<evidence type="ECO:0000256" key="3">
    <source>
        <dbReference type="ARBA" id="ARBA00022833"/>
    </source>
</evidence>
<gene>
    <name evidence="5" type="ORF">VTK73DRAFT_10367</name>
</gene>
<evidence type="ECO:0000313" key="6">
    <source>
        <dbReference type="Proteomes" id="UP001586593"/>
    </source>
</evidence>
<reference evidence="5 6" key="1">
    <citation type="journal article" date="2024" name="Commun. Biol.">
        <title>Comparative genomic analysis of thermophilic fungi reveals convergent evolutionary adaptations and gene losses.</title>
        <authorList>
            <person name="Steindorff A.S."/>
            <person name="Aguilar-Pontes M.V."/>
            <person name="Robinson A.J."/>
            <person name="Andreopoulos B."/>
            <person name="LaButti K."/>
            <person name="Kuo A."/>
            <person name="Mondo S."/>
            <person name="Riley R."/>
            <person name="Otillar R."/>
            <person name="Haridas S."/>
            <person name="Lipzen A."/>
            <person name="Grimwood J."/>
            <person name="Schmutz J."/>
            <person name="Clum A."/>
            <person name="Reid I.D."/>
            <person name="Moisan M.C."/>
            <person name="Butler G."/>
            <person name="Nguyen T.T.M."/>
            <person name="Dewar K."/>
            <person name="Conant G."/>
            <person name="Drula E."/>
            <person name="Henrissat B."/>
            <person name="Hansel C."/>
            <person name="Singer S."/>
            <person name="Hutchinson M.I."/>
            <person name="de Vries R.P."/>
            <person name="Natvig D.O."/>
            <person name="Powell A.J."/>
            <person name="Tsang A."/>
            <person name="Grigoriev I.V."/>
        </authorList>
    </citation>
    <scope>NUCLEOTIDE SEQUENCE [LARGE SCALE GENOMIC DNA]</scope>
    <source>
        <strain evidence="5 6">ATCC 24622</strain>
    </source>
</reference>
<comment type="similarity">
    <text evidence="1">Belongs to the Gfa family.</text>
</comment>
<keyword evidence="3" id="KW-0862">Zinc</keyword>
<evidence type="ECO:0000313" key="5">
    <source>
        <dbReference type="EMBL" id="KAL1847393.1"/>
    </source>
</evidence>
<evidence type="ECO:0000256" key="1">
    <source>
        <dbReference type="ARBA" id="ARBA00005495"/>
    </source>
</evidence>
<dbReference type="InterPro" id="IPR011057">
    <property type="entry name" value="Mss4-like_sf"/>
</dbReference>
<accession>A0ABR3VX32</accession>
<dbReference type="InterPro" id="IPR006913">
    <property type="entry name" value="CENP-V/GFA"/>
</dbReference>
<dbReference type="PANTHER" id="PTHR28620:SF1">
    <property type="entry name" value="CENP-V_GFA DOMAIN-CONTAINING PROTEIN"/>
    <property type="match status" value="1"/>
</dbReference>
<keyword evidence="6" id="KW-1185">Reference proteome</keyword>
<evidence type="ECO:0000259" key="4">
    <source>
        <dbReference type="PROSITE" id="PS51891"/>
    </source>
</evidence>
<sequence length="210" mass="23370">MARRGAFRFPIEIPNEETLCLGTLGKGPERREKERPQAAVNVISFRFKQVALAKLINRRLENLLPLDLWTFGLTRHSTRLQSADCSIHYVASLLESRTTKTTMSESEQSTKVYRGNCHCGAFVFEVKLPEIKSALVCNCSICVKKGYMWVFTGEPLNIIKGEGSLKEYSFAPGKLVHKACFFSQTSTLPGKTLVAGRVLLGCANLAIRVV</sequence>
<dbReference type="Gene3D" id="2.170.150.70">
    <property type="match status" value="1"/>
</dbReference>
<dbReference type="Proteomes" id="UP001586593">
    <property type="component" value="Unassembled WGS sequence"/>
</dbReference>
<protein>
    <recommendedName>
        <fullName evidence="4">CENP-V/GFA domain-containing protein</fullName>
    </recommendedName>
</protein>
<feature type="domain" description="CENP-V/GFA" evidence="4">
    <location>
        <begin position="113"/>
        <end position="210"/>
    </location>
</feature>